<accession>A0A9N9XAK7</accession>
<keyword evidence="3" id="KW-0479">Metal-binding</keyword>
<dbReference type="GO" id="GO:0010468">
    <property type="term" value="P:regulation of gene expression"/>
    <property type="evidence" value="ECO:0007669"/>
    <property type="project" value="UniProtKB-ARBA"/>
</dbReference>
<evidence type="ECO:0000256" key="9">
    <source>
        <dbReference type="ARBA" id="ARBA00022840"/>
    </source>
</evidence>
<keyword evidence="9" id="KW-0067">ATP-binding</keyword>
<dbReference type="GO" id="GO:0008270">
    <property type="term" value="F:zinc ion binding"/>
    <property type="evidence" value="ECO:0007669"/>
    <property type="project" value="UniProtKB-KW"/>
</dbReference>
<protein>
    <recommendedName>
        <fullName evidence="15">PHD-type domain-containing protein</fullName>
    </recommendedName>
</protein>
<keyword evidence="4" id="KW-0547">Nucleotide-binding</keyword>
<evidence type="ECO:0000256" key="5">
    <source>
        <dbReference type="ARBA" id="ARBA00022763"/>
    </source>
</evidence>
<evidence type="ECO:0000313" key="17">
    <source>
        <dbReference type="Proteomes" id="UP001153709"/>
    </source>
</evidence>
<evidence type="ECO:0000256" key="14">
    <source>
        <dbReference type="SAM" id="MobiDB-lite"/>
    </source>
</evidence>
<dbReference type="Proteomes" id="UP001153709">
    <property type="component" value="Chromosome 3"/>
</dbReference>
<feature type="domain" description="PHD-type" evidence="15">
    <location>
        <begin position="88"/>
        <end position="226"/>
    </location>
</feature>
<evidence type="ECO:0000256" key="12">
    <source>
        <dbReference type="ARBA" id="ARBA00023242"/>
    </source>
</evidence>
<keyword evidence="5" id="KW-0227">DNA damage</keyword>
<dbReference type="InterPro" id="IPR052131">
    <property type="entry name" value="ATRX_domain-containing"/>
</dbReference>
<dbReference type="GO" id="GO:0006338">
    <property type="term" value="P:chromatin remodeling"/>
    <property type="evidence" value="ECO:0007669"/>
    <property type="project" value="TreeGrafter"/>
</dbReference>
<dbReference type="PROSITE" id="PS51533">
    <property type="entry name" value="ADD"/>
    <property type="match status" value="1"/>
</dbReference>
<name>A0A9N9XAK7_DIABA</name>
<dbReference type="AlphaFoldDB" id="A0A9N9XAK7"/>
<dbReference type="PANTHER" id="PTHR46357:SF1">
    <property type="entry name" value="TRANSCRIPTIONAL REGULATOR ATRX"/>
    <property type="match status" value="1"/>
</dbReference>
<evidence type="ECO:0000256" key="13">
    <source>
        <dbReference type="ARBA" id="ARBA00047995"/>
    </source>
</evidence>
<evidence type="ECO:0000256" key="1">
    <source>
        <dbReference type="ARBA" id="ARBA00004123"/>
    </source>
</evidence>
<organism evidence="16 17">
    <name type="scientific">Diabrotica balteata</name>
    <name type="common">Banded cucumber beetle</name>
    <dbReference type="NCBI Taxonomy" id="107213"/>
    <lineage>
        <taxon>Eukaryota</taxon>
        <taxon>Metazoa</taxon>
        <taxon>Ecdysozoa</taxon>
        <taxon>Arthropoda</taxon>
        <taxon>Hexapoda</taxon>
        <taxon>Insecta</taxon>
        <taxon>Pterygota</taxon>
        <taxon>Neoptera</taxon>
        <taxon>Endopterygota</taxon>
        <taxon>Coleoptera</taxon>
        <taxon>Polyphaga</taxon>
        <taxon>Cucujiformia</taxon>
        <taxon>Chrysomeloidea</taxon>
        <taxon>Chrysomelidae</taxon>
        <taxon>Galerucinae</taxon>
        <taxon>Diabroticina</taxon>
        <taxon>Diabroticites</taxon>
        <taxon>Diabrotica</taxon>
    </lineage>
</organism>
<dbReference type="GO" id="GO:0016787">
    <property type="term" value="F:hydrolase activity"/>
    <property type="evidence" value="ECO:0007669"/>
    <property type="project" value="UniProtKB-KW"/>
</dbReference>
<evidence type="ECO:0000256" key="11">
    <source>
        <dbReference type="ARBA" id="ARBA00023204"/>
    </source>
</evidence>
<dbReference type="InterPro" id="IPR011011">
    <property type="entry name" value="Znf_FYVE_PHD"/>
</dbReference>
<feature type="compositionally biased region" description="Polar residues" evidence="14">
    <location>
        <begin position="285"/>
        <end position="306"/>
    </location>
</feature>
<evidence type="ECO:0000256" key="2">
    <source>
        <dbReference type="ARBA" id="ARBA00007025"/>
    </source>
</evidence>
<reference evidence="16" key="1">
    <citation type="submission" date="2022-01" db="EMBL/GenBank/DDBJ databases">
        <authorList>
            <person name="King R."/>
        </authorList>
    </citation>
    <scope>NUCLEOTIDE SEQUENCE</scope>
</reference>
<keyword evidence="12" id="KW-0539">Nucleus</keyword>
<dbReference type="InterPro" id="IPR013083">
    <property type="entry name" value="Znf_RING/FYVE/PHD"/>
</dbReference>
<comment type="similarity">
    <text evidence="2">Belongs to the SNF2/RAD54 helicase family.</text>
</comment>
<feature type="region of interest" description="Disordered" evidence="14">
    <location>
        <begin position="274"/>
        <end position="315"/>
    </location>
</feature>
<evidence type="ECO:0000256" key="4">
    <source>
        <dbReference type="ARBA" id="ARBA00022741"/>
    </source>
</evidence>
<comment type="catalytic activity">
    <reaction evidence="13">
        <text>ATP + H2O = ADP + phosphate + H(+)</text>
        <dbReference type="Rhea" id="RHEA:13065"/>
        <dbReference type="ChEBI" id="CHEBI:15377"/>
        <dbReference type="ChEBI" id="CHEBI:15378"/>
        <dbReference type="ChEBI" id="CHEBI:30616"/>
        <dbReference type="ChEBI" id="CHEBI:43474"/>
        <dbReference type="ChEBI" id="CHEBI:456216"/>
        <dbReference type="EC" id="3.6.4.12"/>
    </reaction>
</comment>
<dbReference type="GO" id="GO:0031490">
    <property type="term" value="F:chromatin DNA binding"/>
    <property type="evidence" value="ECO:0007669"/>
    <property type="project" value="TreeGrafter"/>
</dbReference>
<dbReference type="GO" id="GO:0003678">
    <property type="term" value="F:DNA helicase activity"/>
    <property type="evidence" value="ECO:0007669"/>
    <property type="project" value="UniProtKB-EC"/>
</dbReference>
<keyword evidence="8" id="KW-0862">Zinc</keyword>
<evidence type="ECO:0000313" key="16">
    <source>
        <dbReference type="EMBL" id="CAG9831607.1"/>
    </source>
</evidence>
<evidence type="ECO:0000256" key="6">
    <source>
        <dbReference type="ARBA" id="ARBA00022771"/>
    </source>
</evidence>
<comment type="subcellular location">
    <subcellularLocation>
        <location evidence="1">Nucleus</location>
    </subcellularLocation>
</comment>
<dbReference type="GO" id="GO:0005721">
    <property type="term" value="C:pericentric heterochromatin"/>
    <property type="evidence" value="ECO:0007669"/>
    <property type="project" value="TreeGrafter"/>
</dbReference>
<keyword evidence="7" id="KW-0378">Hydrolase</keyword>
<dbReference type="Pfam" id="PF17981">
    <property type="entry name" value="ADD_ATRX"/>
    <property type="match status" value="1"/>
</dbReference>
<evidence type="ECO:0000256" key="7">
    <source>
        <dbReference type="ARBA" id="ARBA00022801"/>
    </source>
</evidence>
<keyword evidence="11" id="KW-0234">DNA repair</keyword>
<dbReference type="Gene3D" id="3.30.40.10">
    <property type="entry name" value="Zinc/RING finger domain, C3HC4 (zinc finger)"/>
    <property type="match status" value="1"/>
</dbReference>
<dbReference type="SUPFAM" id="SSF57903">
    <property type="entry name" value="FYVE/PHD zinc finger"/>
    <property type="match status" value="1"/>
</dbReference>
<evidence type="ECO:0000256" key="3">
    <source>
        <dbReference type="ARBA" id="ARBA00022723"/>
    </source>
</evidence>
<dbReference type="PANTHER" id="PTHR46357">
    <property type="entry name" value="TRANSCRIPTIONAL REGULATOR ATRX"/>
    <property type="match status" value="1"/>
</dbReference>
<evidence type="ECO:0000256" key="8">
    <source>
        <dbReference type="ARBA" id="ARBA00022833"/>
    </source>
</evidence>
<dbReference type="CDD" id="cd11726">
    <property type="entry name" value="ADDz_ATRX"/>
    <property type="match status" value="1"/>
</dbReference>
<dbReference type="InterPro" id="IPR041430">
    <property type="entry name" value="ADD_ATRX"/>
</dbReference>
<dbReference type="GO" id="GO:0005634">
    <property type="term" value="C:nucleus"/>
    <property type="evidence" value="ECO:0007669"/>
    <property type="project" value="UniProtKB-SubCell"/>
</dbReference>
<dbReference type="InterPro" id="IPR025766">
    <property type="entry name" value="ADD"/>
</dbReference>
<gene>
    <name evidence="16" type="ORF">DIABBA_LOCUS5183</name>
</gene>
<keyword evidence="10" id="KW-0238">DNA-binding</keyword>
<evidence type="ECO:0000259" key="15">
    <source>
        <dbReference type="PROSITE" id="PS51533"/>
    </source>
</evidence>
<proteinExistence type="inferred from homology"/>
<evidence type="ECO:0000256" key="10">
    <source>
        <dbReference type="ARBA" id="ARBA00023125"/>
    </source>
</evidence>
<dbReference type="GO" id="GO:0031297">
    <property type="term" value="P:replication fork processing"/>
    <property type="evidence" value="ECO:0007669"/>
    <property type="project" value="TreeGrafter"/>
</dbReference>
<sequence length="600" mass="68353">MEYRESTYETCSEAFEANQQEEDIDASLFCPYVILDEETDRISTDNDEHIDNYMEADPLDYNIIGIKAKFRLTDDEESLRQKIYCAKELYNPVQATKIHCTSCNCHLGSALSNIKNVYIHPLLKVIICKECFDFYTAGDFELDEDGQEKFCRWCGQGGKLFCCNECPRVFCTTCVKFNFSSSQYSQIQNTHYWKCFICDPSSIMHLKVKCFEFVKYIREELMRIQYIKGNGMYMDIEYSPCCASKSTKRRLEKQDPDFIPDNYDGVKSAKQVKSIKKQDEWETGQIPNNEYTQNPRNLGESVSTSWSHDKEDQTKTSFLDRKSGSVLPIAKTAPSITPSTIKLNKAPKILLQRKTGNVNMFLKIPKNIVVRSGSDDLSTVPKTVALKTTFAGIKPKTISTLSKIPLTQSISTNMILAPTKISSHLTTVPKTVVLKNTLAITKPTITVTKPTITTITVPSNNQGVPLHFSTVPVLTPIRNYPWIHAYHNAINENDPVLKYTNQQQNIIEPDKTEDVRISEMEHNNKQSLLITALANSTYGSSLLTIMLNQTRVEKDGEKMYRALYTCLQTFINSLTLIERRMKTKYGIKIPFPAFNTFIVV</sequence>
<dbReference type="GO" id="GO:0006281">
    <property type="term" value="P:DNA repair"/>
    <property type="evidence" value="ECO:0007669"/>
    <property type="project" value="UniProtKB-KW"/>
</dbReference>
<dbReference type="OrthoDB" id="6286493at2759"/>
<keyword evidence="6" id="KW-0863">Zinc-finger</keyword>
<keyword evidence="17" id="KW-1185">Reference proteome</keyword>
<dbReference type="EMBL" id="OU898278">
    <property type="protein sequence ID" value="CAG9831607.1"/>
    <property type="molecule type" value="Genomic_DNA"/>
</dbReference>
<dbReference type="GO" id="GO:0005524">
    <property type="term" value="F:ATP binding"/>
    <property type="evidence" value="ECO:0007669"/>
    <property type="project" value="UniProtKB-KW"/>
</dbReference>